<sequence>MQKIASGQDSTGFNAALAGMQQLEADNRRLSNTHQPKDITSFRAIPQTKIETYPAGTNEEAPSSLPRMADLIPETYDSEALRYSAFSAPDQTPYRAMGQLMQPASDKFRTDVVESIGRQIVR</sequence>
<evidence type="ECO:0000313" key="1">
    <source>
        <dbReference type="EMBL" id="WAW10292.1"/>
    </source>
</evidence>
<gene>
    <name evidence="1" type="ORF">NB640_01090</name>
</gene>
<dbReference type="AlphaFoldDB" id="A0A9E9LX28"/>
<dbReference type="EMBL" id="CP098242">
    <property type="protein sequence ID" value="WAW10292.1"/>
    <property type="molecule type" value="Genomic_DNA"/>
</dbReference>
<organism evidence="1 2">
    <name type="scientific">Oxalobacter vibrioformis</name>
    <dbReference type="NCBI Taxonomy" id="933080"/>
    <lineage>
        <taxon>Bacteria</taxon>
        <taxon>Pseudomonadati</taxon>
        <taxon>Pseudomonadota</taxon>
        <taxon>Betaproteobacteria</taxon>
        <taxon>Burkholderiales</taxon>
        <taxon>Oxalobacteraceae</taxon>
        <taxon>Oxalobacter</taxon>
    </lineage>
</organism>
<dbReference type="RefSeq" id="WP_269309302.1">
    <property type="nucleotide sequence ID" value="NZ_CP098242.1"/>
</dbReference>
<proteinExistence type="predicted"/>
<keyword evidence="2" id="KW-1185">Reference proteome</keyword>
<dbReference type="KEGG" id="ovb:NB640_01090"/>
<reference evidence="1" key="1">
    <citation type="journal article" date="2022" name="Front. Microbiol.">
        <title>New perspectives on an old grouping: The genomic and phenotypic variability of Oxalobacter formigenes and the implications for calcium oxalate stone prevention.</title>
        <authorList>
            <person name="Chmiel J.A."/>
            <person name="Carr C."/>
            <person name="Stuivenberg G.A."/>
            <person name="Venema R."/>
            <person name="Chanyi R.M."/>
            <person name="Al K.F."/>
            <person name="Giguere D."/>
            <person name="Say H."/>
            <person name="Akouris P.P."/>
            <person name="Dominguez Romero S.A."/>
            <person name="Kwong A."/>
            <person name="Tai V."/>
            <person name="Koval S.F."/>
            <person name="Razvi H."/>
            <person name="Bjazevic J."/>
            <person name="Burton J.P."/>
        </authorList>
    </citation>
    <scope>NUCLEOTIDE SEQUENCE</scope>
    <source>
        <strain evidence="1">WoOx3</strain>
    </source>
</reference>
<evidence type="ECO:0000313" key="2">
    <source>
        <dbReference type="Proteomes" id="UP001156215"/>
    </source>
</evidence>
<accession>A0A9E9LX28</accession>
<protein>
    <submittedName>
        <fullName evidence="1">Uncharacterized protein</fullName>
    </submittedName>
</protein>
<name>A0A9E9LX28_9BURK</name>
<dbReference type="Proteomes" id="UP001156215">
    <property type="component" value="Chromosome"/>
</dbReference>